<accession>A0AAF0I730</accession>
<evidence type="ECO:0000313" key="1">
    <source>
        <dbReference type="EMBL" id="WEG73064.1"/>
    </source>
</evidence>
<proteinExistence type="predicted"/>
<dbReference type="EMBL" id="CP110232">
    <property type="protein sequence ID" value="WEG73064.1"/>
    <property type="molecule type" value="Genomic_DNA"/>
</dbReference>
<keyword evidence="2" id="KW-1185">Reference proteome</keyword>
<dbReference type="AlphaFoldDB" id="A0AAF0I730"/>
<dbReference type="Proteomes" id="UP001179647">
    <property type="component" value="Chromosome"/>
</dbReference>
<protein>
    <submittedName>
        <fullName evidence="1">Uncharacterized protein</fullName>
    </submittedName>
</protein>
<name>A0AAF0I730_9ENTE</name>
<reference evidence="1" key="1">
    <citation type="submission" date="2022-10" db="EMBL/GenBank/DDBJ databases">
        <title>Vagococcus sp. isolated from poultry meat.</title>
        <authorList>
            <person name="Johansson P."/>
            <person name="Bjorkroth J."/>
        </authorList>
    </citation>
    <scope>NUCLEOTIDE SEQUENCE</scope>
    <source>
        <strain evidence="1">STAA11</strain>
    </source>
</reference>
<sequence length="113" mass="13296">MTKLSEIPTNELEKYLFPTSVPEALMKKSVSEELQKRLERGDTVAGKLLKARKSKVVCQQYHEKMKVREMDHEVAKREAQQRLRDELKIAQLNELEVRKKVLSLQEQLIELTY</sequence>
<dbReference type="RefSeq" id="WP_275468866.1">
    <property type="nucleotide sequence ID" value="NZ_CP110232.1"/>
</dbReference>
<gene>
    <name evidence="1" type="ORF">OL234_08855</name>
</gene>
<organism evidence="1 2">
    <name type="scientific">Vagococcus intermedius</name>
    <dbReference type="NCBI Taxonomy" id="2991418"/>
    <lineage>
        <taxon>Bacteria</taxon>
        <taxon>Bacillati</taxon>
        <taxon>Bacillota</taxon>
        <taxon>Bacilli</taxon>
        <taxon>Lactobacillales</taxon>
        <taxon>Enterococcaceae</taxon>
        <taxon>Vagococcus</taxon>
    </lineage>
</organism>
<evidence type="ECO:0000313" key="2">
    <source>
        <dbReference type="Proteomes" id="UP001179647"/>
    </source>
</evidence>
<dbReference type="KEGG" id="vie:OL234_08855"/>